<evidence type="ECO:0000256" key="2">
    <source>
        <dbReference type="ARBA" id="ARBA00011123"/>
    </source>
</evidence>
<evidence type="ECO:0000256" key="4">
    <source>
        <dbReference type="ARBA" id="ARBA00014428"/>
    </source>
</evidence>
<evidence type="ECO:0000313" key="12">
    <source>
        <dbReference type="EMBL" id="QDU33466.1"/>
    </source>
</evidence>
<feature type="active site" description="Charge relay system" evidence="10">
    <location>
        <position position="152"/>
    </location>
</feature>
<comment type="subunit">
    <text evidence="2 10">Heterotrimer of A, B and C subunits.</text>
</comment>
<comment type="similarity">
    <text evidence="1 10">Belongs to the amidase family. GatA subfamily.</text>
</comment>
<dbReference type="EMBL" id="CP036425">
    <property type="protein sequence ID" value="QDU33466.1"/>
    <property type="molecule type" value="Genomic_DNA"/>
</dbReference>
<organism evidence="12 13">
    <name type="scientific">Poriferisphaera corsica</name>
    <dbReference type="NCBI Taxonomy" id="2528020"/>
    <lineage>
        <taxon>Bacteria</taxon>
        <taxon>Pseudomonadati</taxon>
        <taxon>Planctomycetota</taxon>
        <taxon>Phycisphaerae</taxon>
        <taxon>Phycisphaerales</taxon>
        <taxon>Phycisphaeraceae</taxon>
        <taxon>Poriferisphaera</taxon>
    </lineage>
</organism>
<accession>A0A517YTB6</accession>
<dbReference type="PROSITE" id="PS00571">
    <property type="entry name" value="AMIDASES"/>
    <property type="match status" value="1"/>
</dbReference>
<keyword evidence="13" id="KW-1185">Reference proteome</keyword>
<keyword evidence="5 10" id="KW-0436">Ligase</keyword>
<evidence type="ECO:0000256" key="8">
    <source>
        <dbReference type="ARBA" id="ARBA00022917"/>
    </source>
</evidence>
<dbReference type="AlphaFoldDB" id="A0A517YTB6"/>
<feature type="active site" description="Charge relay system" evidence="10">
    <location>
        <position position="77"/>
    </location>
</feature>
<feature type="active site" description="Acyl-ester intermediate" evidence="10">
    <location>
        <position position="176"/>
    </location>
</feature>
<gene>
    <name evidence="10 12" type="primary">gatA</name>
    <name evidence="12" type="ORF">KS4_15140</name>
</gene>
<dbReference type="PANTHER" id="PTHR11895">
    <property type="entry name" value="TRANSAMIDASE"/>
    <property type="match status" value="1"/>
</dbReference>
<dbReference type="NCBIfam" id="TIGR00132">
    <property type="entry name" value="gatA"/>
    <property type="match status" value="1"/>
</dbReference>
<dbReference type="GO" id="GO:0030956">
    <property type="term" value="C:glutamyl-tRNA(Gln) amidotransferase complex"/>
    <property type="evidence" value="ECO:0007669"/>
    <property type="project" value="InterPro"/>
</dbReference>
<evidence type="ECO:0000259" key="11">
    <source>
        <dbReference type="Pfam" id="PF01425"/>
    </source>
</evidence>
<protein>
    <recommendedName>
        <fullName evidence="4 10">Glutamyl-tRNA(Gln) amidotransferase subunit A</fullName>
        <shortName evidence="10">Glu-ADT subunit A</shortName>
        <ecNumber evidence="3 10">6.3.5.7</ecNumber>
    </recommendedName>
</protein>
<evidence type="ECO:0000256" key="6">
    <source>
        <dbReference type="ARBA" id="ARBA00022741"/>
    </source>
</evidence>
<reference evidence="12 13" key="1">
    <citation type="submission" date="2019-02" db="EMBL/GenBank/DDBJ databases">
        <title>Deep-cultivation of Planctomycetes and their phenomic and genomic characterization uncovers novel biology.</title>
        <authorList>
            <person name="Wiegand S."/>
            <person name="Jogler M."/>
            <person name="Boedeker C."/>
            <person name="Pinto D."/>
            <person name="Vollmers J."/>
            <person name="Rivas-Marin E."/>
            <person name="Kohn T."/>
            <person name="Peeters S.H."/>
            <person name="Heuer A."/>
            <person name="Rast P."/>
            <person name="Oberbeckmann S."/>
            <person name="Bunk B."/>
            <person name="Jeske O."/>
            <person name="Meyerdierks A."/>
            <person name="Storesund J.E."/>
            <person name="Kallscheuer N."/>
            <person name="Luecker S."/>
            <person name="Lage O.M."/>
            <person name="Pohl T."/>
            <person name="Merkel B.J."/>
            <person name="Hornburger P."/>
            <person name="Mueller R.-W."/>
            <person name="Bruemmer F."/>
            <person name="Labrenz M."/>
            <person name="Spormann A.M."/>
            <person name="Op den Camp H."/>
            <person name="Overmann J."/>
            <person name="Amann R."/>
            <person name="Jetten M.S.M."/>
            <person name="Mascher T."/>
            <person name="Medema M.H."/>
            <person name="Devos D.P."/>
            <person name="Kaster A.-K."/>
            <person name="Ovreas L."/>
            <person name="Rohde M."/>
            <person name="Galperin M.Y."/>
            <person name="Jogler C."/>
        </authorList>
    </citation>
    <scope>NUCLEOTIDE SEQUENCE [LARGE SCALE GENOMIC DNA]</scope>
    <source>
        <strain evidence="12 13">KS4</strain>
    </source>
</reference>
<dbReference type="InterPro" id="IPR036928">
    <property type="entry name" value="AS_sf"/>
</dbReference>
<dbReference type="InterPro" id="IPR004412">
    <property type="entry name" value="GatA"/>
</dbReference>
<evidence type="ECO:0000313" key="13">
    <source>
        <dbReference type="Proteomes" id="UP000317369"/>
    </source>
</evidence>
<dbReference type="PANTHER" id="PTHR11895:SF151">
    <property type="entry name" value="GLUTAMYL-TRNA(GLN) AMIDOTRANSFERASE SUBUNIT A"/>
    <property type="match status" value="1"/>
</dbReference>
<dbReference type="KEGG" id="pcor:KS4_15140"/>
<dbReference type="GO" id="GO:0006412">
    <property type="term" value="P:translation"/>
    <property type="evidence" value="ECO:0007669"/>
    <property type="project" value="UniProtKB-UniRule"/>
</dbReference>
<evidence type="ECO:0000256" key="7">
    <source>
        <dbReference type="ARBA" id="ARBA00022840"/>
    </source>
</evidence>
<keyword evidence="8 10" id="KW-0648">Protein biosynthesis</keyword>
<dbReference type="EC" id="6.3.5.7" evidence="3 10"/>
<dbReference type="Proteomes" id="UP000317369">
    <property type="component" value="Chromosome"/>
</dbReference>
<keyword evidence="7 10" id="KW-0067">ATP-binding</keyword>
<name>A0A517YTB6_9BACT</name>
<evidence type="ECO:0000256" key="10">
    <source>
        <dbReference type="HAMAP-Rule" id="MF_00120"/>
    </source>
</evidence>
<comment type="function">
    <text evidence="10">Allows the formation of correctly charged Gln-tRNA(Gln) through the transamidation of misacylated Glu-tRNA(Gln) in organisms which lack glutaminyl-tRNA synthetase. The reaction takes place in the presence of glutamine and ATP through an activated gamma-phospho-Glu-tRNA(Gln).</text>
</comment>
<evidence type="ECO:0000256" key="9">
    <source>
        <dbReference type="ARBA" id="ARBA00047407"/>
    </source>
</evidence>
<dbReference type="InterPro" id="IPR023631">
    <property type="entry name" value="Amidase_dom"/>
</dbReference>
<keyword evidence="6 10" id="KW-0547">Nucleotide-binding</keyword>
<dbReference type="Gene3D" id="3.90.1300.10">
    <property type="entry name" value="Amidase signature (AS) domain"/>
    <property type="match status" value="1"/>
</dbReference>
<sequence length="488" mass="52649">MAMDITKTTLSEVREAVTGKEVSAVEMTQAYLDRIAKYDGKINAYRETYDERALERAKLVDEGKIEGPLAGVPIAIKDLMCTEYGKTCCSSKMLAKFEAFYNSTAVKRLEDAGAIVLGKTNMDEFAMGSSTETCAFGATKNPWDTDYVPGGSSGGAAAAMAADFCAGSLGSDTGGSIRQPASLCGVTGLKPTYGRVSRWGLVAFASSLDQIGPFGHSVKDCATLLKYMGGHDELDSTSANIAIPEDLDDVDTKPKKLRIGIAKQYMSDEANDPAVASALVKAIEIYKAAGAEIVEVDLPHTEYGIPVYYIVATAEASSNLARYDGVHYGHRTQTPDDLVDLYARSRAEGFGDEVKRRIMLGTYALSSGYYDAYYNRSLKVRRLISNDFKTAFESCDAILCPTTTGPAFKLGEKKDDPLSMYLNDIYTVTANLAGIPGISMPAGTAEVDGKQMPIGMQLLGPAFEETSLLRIARIYEAATDYNLERPKM</sequence>
<proteinExistence type="inferred from homology"/>
<dbReference type="GO" id="GO:0050567">
    <property type="term" value="F:glutaminyl-tRNA synthase (glutamine-hydrolyzing) activity"/>
    <property type="evidence" value="ECO:0007669"/>
    <property type="project" value="UniProtKB-UniRule"/>
</dbReference>
<dbReference type="SUPFAM" id="SSF75304">
    <property type="entry name" value="Amidase signature (AS) enzymes"/>
    <property type="match status" value="1"/>
</dbReference>
<feature type="domain" description="Amidase" evidence="11">
    <location>
        <begin position="26"/>
        <end position="469"/>
    </location>
</feature>
<dbReference type="PIRSF" id="PIRSF001221">
    <property type="entry name" value="Amidase_fungi"/>
    <property type="match status" value="1"/>
</dbReference>
<evidence type="ECO:0000256" key="3">
    <source>
        <dbReference type="ARBA" id="ARBA00012739"/>
    </source>
</evidence>
<keyword evidence="12" id="KW-0808">Transferase</keyword>
<dbReference type="Pfam" id="PF01425">
    <property type="entry name" value="Amidase"/>
    <property type="match status" value="1"/>
</dbReference>
<dbReference type="InterPro" id="IPR020556">
    <property type="entry name" value="Amidase_CS"/>
</dbReference>
<dbReference type="InterPro" id="IPR000120">
    <property type="entry name" value="Amidase"/>
</dbReference>
<evidence type="ECO:0000256" key="5">
    <source>
        <dbReference type="ARBA" id="ARBA00022598"/>
    </source>
</evidence>
<dbReference type="HAMAP" id="MF_00120">
    <property type="entry name" value="GatA"/>
    <property type="match status" value="1"/>
</dbReference>
<dbReference type="GO" id="GO:0005524">
    <property type="term" value="F:ATP binding"/>
    <property type="evidence" value="ECO:0007669"/>
    <property type="project" value="UniProtKB-KW"/>
</dbReference>
<dbReference type="GO" id="GO:0016740">
    <property type="term" value="F:transferase activity"/>
    <property type="evidence" value="ECO:0007669"/>
    <property type="project" value="UniProtKB-KW"/>
</dbReference>
<comment type="catalytic activity">
    <reaction evidence="9 10">
        <text>L-glutamyl-tRNA(Gln) + L-glutamine + ATP + H2O = L-glutaminyl-tRNA(Gln) + L-glutamate + ADP + phosphate + H(+)</text>
        <dbReference type="Rhea" id="RHEA:17521"/>
        <dbReference type="Rhea" id="RHEA-COMP:9681"/>
        <dbReference type="Rhea" id="RHEA-COMP:9684"/>
        <dbReference type="ChEBI" id="CHEBI:15377"/>
        <dbReference type="ChEBI" id="CHEBI:15378"/>
        <dbReference type="ChEBI" id="CHEBI:29985"/>
        <dbReference type="ChEBI" id="CHEBI:30616"/>
        <dbReference type="ChEBI" id="CHEBI:43474"/>
        <dbReference type="ChEBI" id="CHEBI:58359"/>
        <dbReference type="ChEBI" id="CHEBI:78520"/>
        <dbReference type="ChEBI" id="CHEBI:78521"/>
        <dbReference type="ChEBI" id="CHEBI:456216"/>
        <dbReference type="EC" id="6.3.5.7"/>
    </reaction>
</comment>
<evidence type="ECO:0000256" key="1">
    <source>
        <dbReference type="ARBA" id="ARBA00008069"/>
    </source>
</evidence>